<reference evidence="2" key="3">
    <citation type="journal article" date="2017" name="Nature">
        <title>Genome sequence of the progenitor of the wheat D genome Aegilops tauschii.</title>
        <authorList>
            <person name="Luo M.C."/>
            <person name="Gu Y.Q."/>
            <person name="Puiu D."/>
            <person name="Wang H."/>
            <person name="Twardziok S.O."/>
            <person name="Deal K.R."/>
            <person name="Huo N."/>
            <person name="Zhu T."/>
            <person name="Wang L."/>
            <person name="Wang Y."/>
            <person name="McGuire P.E."/>
            <person name="Liu S."/>
            <person name="Long H."/>
            <person name="Ramasamy R.K."/>
            <person name="Rodriguez J.C."/>
            <person name="Van S.L."/>
            <person name="Yuan L."/>
            <person name="Wang Z."/>
            <person name="Xia Z."/>
            <person name="Xiao L."/>
            <person name="Anderson O.D."/>
            <person name="Ouyang S."/>
            <person name="Liang Y."/>
            <person name="Zimin A.V."/>
            <person name="Pertea G."/>
            <person name="Qi P."/>
            <person name="Bennetzen J.L."/>
            <person name="Dai X."/>
            <person name="Dawson M.W."/>
            <person name="Muller H.G."/>
            <person name="Kugler K."/>
            <person name="Rivarola-Duarte L."/>
            <person name="Spannagl M."/>
            <person name="Mayer K.F.X."/>
            <person name="Lu F.H."/>
            <person name="Bevan M.W."/>
            <person name="Leroy P."/>
            <person name="Li P."/>
            <person name="You F.M."/>
            <person name="Sun Q."/>
            <person name="Liu Z."/>
            <person name="Lyons E."/>
            <person name="Wicker T."/>
            <person name="Salzberg S.L."/>
            <person name="Devos K.M."/>
            <person name="Dvorak J."/>
        </authorList>
    </citation>
    <scope>NUCLEOTIDE SEQUENCE [LARGE SCALE GENOMIC DNA]</scope>
    <source>
        <strain evidence="2">cv. AL8/78</strain>
    </source>
</reference>
<dbReference type="InterPro" id="IPR040415">
    <property type="entry name" value="SETD9"/>
</dbReference>
<dbReference type="EnsemblPlants" id="AET6Gv20611800.3">
    <property type="protein sequence ID" value="AET6Gv20611800.3"/>
    <property type="gene ID" value="AET6Gv20611800"/>
</dbReference>
<feature type="compositionally biased region" description="Polar residues" evidence="1">
    <location>
        <begin position="135"/>
        <end position="147"/>
    </location>
</feature>
<proteinExistence type="predicted"/>
<reference evidence="2" key="4">
    <citation type="submission" date="2019-03" db="UniProtKB">
        <authorList>
            <consortium name="EnsemblPlants"/>
        </authorList>
    </citation>
    <scope>IDENTIFICATION</scope>
</reference>
<accession>A0A453P577</accession>
<name>A0A453P577_AEGTS</name>
<dbReference type="AlphaFoldDB" id="A0A453P577"/>
<reference evidence="2" key="5">
    <citation type="journal article" date="2021" name="G3 (Bethesda)">
        <title>Aegilops tauschii genome assembly Aet v5.0 features greater sequence contiguity and improved annotation.</title>
        <authorList>
            <person name="Wang L."/>
            <person name="Zhu T."/>
            <person name="Rodriguez J.C."/>
            <person name="Deal K.R."/>
            <person name="Dubcovsky J."/>
            <person name="McGuire P.E."/>
            <person name="Lux T."/>
            <person name="Spannagl M."/>
            <person name="Mayer K.F.X."/>
            <person name="Baldrich P."/>
            <person name="Meyers B.C."/>
            <person name="Huo N."/>
            <person name="Gu Y.Q."/>
            <person name="Zhou H."/>
            <person name="Devos K.M."/>
            <person name="Bennetzen J.L."/>
            <person name="Unver T."/>
            <person name="Budak H."/>
            <person name="Gulick P.J."/>
            <person name="Galiba G."/>
            <person name="Kalapos B."/>
            <person name="Nelson D.R."/>
            <person name="Li P."/>
            <person name="You F.M."/>
            <person name="Luo M.C."/>
            <person name="Dvorak J."/>
        </authorList>
    </citation>
    <scope>NUCLEOTIDE SEQUENCE [LARGE SCALE GENOMIC DNA]</scope>
    <source>
        <strain evidence="2">cv. AL8/78</strain>
    </source>
</reference>
<protein>
    <submittedName>
        <fullName evidence="2">Uncharacterized protein</fullName>
    </submittedName>
</protein>
<feature type="region of interest" description="Disordered" evidence="1">
    <location>
        <begin position="1"/>
        <end position="22"/>
    </location>
</feature>
<reference evidence="3" key="2">
    <citation type="journal article" date="2017" name="Nat. Plants">
        <title>The Aegilops tauschii genome reveals multiple impacts of transposons.</title>
        <authorList>
            <person name="Zhao G."/>
            <person name="Zou C."/>
            <person name="Li K."/>
            <person name="Wang K."/>
            <person name="Li T."/>
            <person name="Gao L."/>
            <person name="Zhang X."/>
            <person name="Wang H."/>
            <person name="Yang Z."/>
            <person name="Liu X."/>
            <person name="Jiang W."/>
            <person name="Mao L."/>
            <person name="Kong X."/>
            <person name="Jiao Y."/>
            <person name="Jia J."/>
        </authorList>
    </citation>
    <scope>NUCLEOTIDE SEQUENCE [LARGE SCALE GENOMIC DNA]</scope>
    <source>
        <strain evidence="3">cv. AL8/78</strain>
    </source>
</reference>
<evidence type="ECO:0000256" key="1">
    <source>
        <dbReference type="SAM" id="MobiDB-lite"/>
    </source>
</evidence>
<evidence type="ECO:0000313" key="2">
    <source>
        <dbReference type="EnsemblPlants" id="AET6Gv20611800.3"/>
    </source>
</evidence>
<organism evidence="2 3">
    <name type="scientific">Aegilops tauschii subsp. strangulata</name>
    <name type="common">Goatgrass</name>
    <dbReference type="NCBI Taxonomy" id="200361"/>
    <lineage>
        <taxon>Eukaryota</taxon>
        <taxon>Viridiplantae</taxon>
        <taxon>Streptophyta</taxon>
        <taxon>Embryophyta</taxon>
        <taxon>Tracheophyta</taxon>
        <taxon>Spermatophyta</taxon>
        <taxon>Magnoliopsida</taxon>
        <taxon>Liliopsida</taxon>
        <taxon>Poales</taxon>
        <taxon>Poaceae</taxon>
        <taxon>BOP clade</taxon>
        <taxon>Pooideae</taxon>
        <taxon>Triticodae</taxon>
        <taxon>Triticeae</taxon>
        <taxon>Triticinae</taxon>
        <taxon>Aegilops</taxon>
    </lineage>
</organism>
<dbReference type="Gramene" id="AET6Gv20611800.3">
    <property type="protein sequence ID" value="AET6Gv20611800.3"/>
    <property type="gene ID" value="AET6Gv20611800"/>
</dbReference>
<dbReference type="PANTHER" id="PTHR33524:SF1">
    <property type="entry name" value="SET DOMAIN-CONTAINING PROTEIN"/>
    <property type="match status" value="1"/>
</dbReference>
<dbReference type="Proteomes" id="UP000015105">
    <property type="component" value="Chromosome 6D"/>
</dbReference>
<reference evidence="3" key="1">
    <citation type="journal article" date="2014" name="Science">
        <title>Ancient hybridizations among the ancestral genomes of bread wheat.</title>
        <authorList>
            <consortium name="International Wheat Genome Sequencing Consortium,"/>
            <person name="Marcussen T."/>
            <person name="Sandve S.R."/>
            <person name="Heier L."/>
            <person name="Spannagl M."/>
            <person name="Pfeifer M."/>
            <person name="Jakobsen K.S."/>
            <person name="Wulff B.B."/>
            <person name="Steuernagel B."/>
            <person name="Mayer K.F."/>
            <person name="Olsen O.A."/>
        </authorList>
    </citation>
    <scope>NUCLEOTIDE SEQUENCE [LARGE SCALE GENOMIC DNA]</scope>
    <source>
        <strain evidence="3">cv. AL8/78</strain>
    </source>
</reference>
<sequence length="174" mass="19113">TPLHHCSGSRRSALPLPPNQGVPGAAAAATARRASMAFLFNKFQEAIKTLAKSPSFARDPRHLQFDADVNRLFLYTSYNRLGKHSEEKDAEEIIELASKASVTDQQKQVQQNVHYQLKHICKSMDSILRPDTKDPSQSPSDAYNNSRRSGLSLAVGTGVAAANKPVQLFLLLDL</sequence>
<evidence type="ECO:0000313" key="3">
    <source>
        <dbReference type="Proteomes" id="UP000015105"/>
    </source>
</evidence>
<feature type="region of interest" description="Disordered" evidence="1">
    <location>
        <begin position="128"/>
        <end position="147"/>
    </location>
</feature>
<dbReference type="PANTHER" id="PTHR33524">
    <property type="entry name" value="C5ORF35"/>
    <property type="match status" value="1"/>
</dbReference>
<keyword evidence="3" id="KW-1185">Reference proteome</keyword>